<name>A0A927RR27_9ACTN</name>
<reference evidence="2" key="1">
    <citation type="submission" date="2020-10" db="EMBL/GenBank/DDBJ databases">
        <title>Sequencing the genomes of 1000 actinobacteria strains.</title>
        <authorList>
            <person name="Klenk H.-P."/>
        </authorList>
    </citation>
    <scope>NUCLEOTIDE SEQUENCE</scope>
    <source>
        <strain evidence="2">DSM 45354</strain>
    </source>
</reference>
<organism evidence="2 3">
    <name type="scientific">Actinopolymorpha pittospori</name>
    <dbReference type="NCBI Taxonomy" id="648752"/>
    <lineage>
        <taxon>Bacteria</taxon>
        <taxon>Bacillati</taxon>
        <taxon>Actinomycetota</taxon>
        <taxon>Actinomycetes</taxon>
        <taxon>Propionibacteriales</taxon>
        <taxon>Actinopolymorphaceae</taxon>
        <taxon>Actinopolymorpha</taxon>
    </lineage>
</organism>
<dbReference type="EMBL" id="JADBEM010000001">
    <property type="protein sequence ID" value="MBE1612888.1"/>
    <property type="molecule type" value="Genomic_DNA"/>
</dbReference>
<proteinExistence type="predicted"/>
<dbReference type="Gene3D" id="3.40.630.30">
    <property type="match status" value="1"/>
</dbReference>
<dbReference type="AlphaFoldDB" id="A0A927RR27"/>
<dbReference type="RefSeq" id="WP_192755855.1">
    <property type="nucleotide sequence ID" value="NZ_BAABJL010000239.1"/>
</dbReference>
<dbReference type="Proteomes" id="UP000638648">
    <property type="component" value="Unassembled WGS sequence"/>
</dbReference>
<dbReference type="InterPro" id="IPR000182">
    <property type="entry name" value="GNAT_dom"/>
</dbReference>
<dbReference type="GO" id="GO:0016747">
    <property type="term" value="F:acyltransferase activity, transferring groups other than amino-acyl groups"/>
    <property type="evidence" value="ECO:0007669"/>
    <property type="project" value="InterPro"/>
</dbReference>
<dbReference type="SUPFAM" id="SSF55729">
    <property type="entry name" value="Acyl-CoA N-acyltransferases (Nat)"/>
    <property type="match status" value="1"/>
</dbReference>
<dbReference type="PANTHER" id="PTHR43610:SF1">
    <property type="entry name" value="N-ACETYLTRANSFERASE DOMAIN-CONTAINING PROTEIN"/>
    <property type="match status" value="1"/>
</dbReference>
<dbReference type="Pfam" id="PF13302">
    <property type="entry name" value="Acetyltransf_3"/>
    <property type="match status" value="1"/>
</dbReference>
<feature type="domain" description="N-acetyltransferase" evidence="1">
    <location>
        <begin position="20"/>
        <end position="191"/>
    </location>
</feature>
<evidence type="ECO:0000313" key="2">
    <source>
        <dbReference type="EMBL" id="MBE1612888.1"/>
    </source>
</evidence>
<gene>
    <name evidence="2" type="ORF">HEB94_009736</name>
</gene>
<protein>
    <submittedName>
        <fullName evidence="2">RimJ/RimL family protein N-acetyltransferase</fullName>
    </submittedName>
</protein>
<sequence length="210" mass="23557">MTDDAAASFSTKPTLVGEKVTLRPFRLDEDLPALRALLQDPEVARLTGSVSRSAAAPWNDVAEQRMRNWYDTRNDQPDRLDLAVVDQASDGCVGEVVLNERDRLNRSCNLRIALASAGQDRGLGTEAMRLMVGHGFERLGLHRISLTVFEFNPRARRVYEKVGFVAEGVQRDVLLYDGAWVNDVVMSVLAPEWERHRGRPEAVADQSLRR</sequence>
<evidence type="ECO:0000259" key="1">
    <source>
        <dbReference type="PROSITE" id="PS51186"/>
    </source>
</evidence>
<keyword evidence="3" id="KW-1185">Reference proteome</keyword>
<dbReference type="InterPro" id="IPR016181">
    <property type="entry name" value="Acyl_CoA_acyltransferase"/>
</dbReference>
<accession>A0A927RR27</accession>
<evidence type="ECO:0000313" key="3">
    <source>
        <dbReference type="Proteomes" id="UP000638648"/>
    </source>
</evidence>
<dbReference type="PROSITE" id="PS51186">
    <property type="entry name" value="GNAT"/>
    <property type="match status" value="1"/>
</dbReference>
<comment type="caution">
    <text evidence="2">The sequence shown here is derived from an EMBL/GenBank/DDBJ whole genome shotgun (WGS) entry which is preliminary data.</text>
</comment>
<dbReference type="PANTHER" id="PTHR43610">
    <property type="entry name" value="BLL6696 PROTEIN"/>
    <property type="match status" value="1"/>
</dbReference>